<reference evidence="4 5" key="1">
    <citation type="submission" date="2019-07" db="EMBL/GenBank/DDBJ databases">
        <title>De Novo Assembly of kiwifruit Actinidia rufa.</title>
        <authorList>
            <person name="Sugita-Konishi S."/>
            <person name="Sato K."/>
            <person name="Mori E."/>
            <person name="Abe Y."/>
            <person name="Kisaki G."/>
            <person name="Hamano K."/>
            <person name="Suezawa K."/>
            <person name="Otani M."/>
            <person name="Fukuda T."/>
            <person name="Manabe T."/>
            <person name="Gomi K."/>
            <person name="Tabuchi M."/>
            <person name="Akimitsu K."/>
            <person name="Kataoka I."/>
        </authorList>
    </citation>
    <scope>NUCLEOTIDE SEQUENCE [LARGE SCALE GENOMIC DNA]</scope>
    <source>
        <strain evidence="5">cv. Fuchu</strain>
    </source>
</reference>
<dbReference type="Pfam" id="PF00106">
    <property type="entry name" value="adh_short"/>
    <property type="match status" value="1"/>
</dbReference>
<evidence type="ECO:0000256" key="2">
    <source>
        <dbReference type="ARBA" id="ARBA00023002"/>
    </source>
</evidence>
<comment type="similarity">
    <text evidence="1 3">Belongs to the short-chain dehydrogenases/reductases (SDR) family.</text>
</comment>
<keyword evidence="5" id="KW-1185">Reference proteome</keyword>
<accession>A0A7J0FZ75</accession>
<proteinExistence type="inferred from homology"/>
<dbReference type="Gene3D" id="3.40.50.720">
    <property type="entry name" value="NAD(P)-binding Rossmann-like Domain"/>
    <property type="match status" value="1"/>
</dbReference>
<sequence length="344" mass="37992">MHGEAELVSSLKRNLKNPLPLPLLNDLSCIVIGSTSGIGFEIAKQLTESGACVIMPVRNPTASHNLIHKWQSHKSGTFSLNIDVMELNLLSLESVVRFSQAWNSISKPLNVLINNAGIFSIGEHQKFSNDGYETHMQVNHLVPALLSVLLLPSPKRGAPSRIINVNSIMHFISYVDTNDMNFISRKTKFSSLKMYLSSKLALVMFSSILQKNLPDGSGISVVCVVPGSVQTNVARDIPKIVQIAYHLIPYFLFNAEEGSRSTLFAATDSDVPKYFAKLKTDVWSVCAYISYCCSKMSPSNESHRTDTSRVVCKKTLDMVGLPAYSVEIILEGKDVQCRYGPHLN</sequence>
<dbReference type="EMBL" id="BJWL01000016">
    <property type="protein sequence ID" value="GFZ04001.1"/>
    <property type="molecule type" value="Genomic_DNA"/>
</dbReference>
<dbReference type="SUPFAM" id="SSF51735">
    <property type="entry name" value="NAD(P)-binding Rossmann-fold domains"/>
    <property type="match status" value="1"/>
</dbReference>
<dbReference type="InterPro" id="IPR036291">
    <property type="entry name" value="NAD(P)-bd_dom_sf"/>
</dbReference>
<evidence type="ECO:0000313" key="5">
    <source>
        <dbReference type="Proteomes" id="UP000585474"/>
    </source>
</evidence>
<dbReference type="Proteomes" id="UP000585474">
    <property type="component" value="Unassembled WGS sequence"/>
</dbReference>
<evidence type="ECO:0000256" key="3">
    <source>
        <dbReference type="RuleBase" id="RU000363"/>
    </source>
</evidence>
<organism evidence="4 5">
    <name type="scientific">Actinidia rufa</name>
    <dbReference type="NCBI Taxonomy" id="165716"/>
    <lineage>
        <taxon>Eukaryota</taxon>
        <taxon>Viridiplantae</taxon>
        <taxon>Streptophyta</taxon>
        <taxon>Embryophyta</taxon>
        <taxon>Tracheophyta</taxon>
        <taxon>Spermatophyta</taxon>
        <taxon>Magnoliopsida</taxon>
        <taxon>eudicotyledons</taxon>
        <taxon>Gunneridae</taxon>
        <taxon>Pentapetalae</taxon>
        <taxon>asterids</taxon>
        <taxon>Ericales</taxon>
        <taxon>Actinidiaceae</taxon>
        <taxon>Actinidia</taxon>
    </lineage>
</organism>
<dbReference type="GO" id="GO:0016491">
    <property type="term" value="F:oxidoreductase activity"/>
    <property type="evidence" value="ECO:0007669"/>
    <property type="project" value="UniProtKB-KW"/>
</dbReference>
<evidence type="ECO:0000313" key="4">
    <source>
        <dbReference type="EMBL" id="GFZ04001.1"/>
    </source>
</evidence>
<protein>
    <submittedName>
        <fullName evidence="4">NAD(P)-binding Rossmann-fold superfamily protein</fullName>
    </submittedName>
</protein>
<dbReference type="PRINTS" id="PR00081">
    <property type="entry name" value="GDHRDH"/>
</dbReference>
<evidence type="ECO:0000256" key="1">
    <source>
        <dbReference type="ARBA" id="ARBA00006484"/>
    </source>
</evidence>
<gene>
    <name evidence="4" type="ORF">Acr_16g0006250</name>
</gene>
<dbReference type="AlphaFoldDB" id="A0A7J0FZ75"/>
<name>A0A7J0FZ75_9ERIC</name>
<keyword evidence="2" id="KW-0560">Oxidoreductase</keyword>
<dbReference type="PANTHER" id="PTHR24320">
    <property type="entry name" value="RETINOL DEHYDROGENASE"/>
    <property type="match status" value="1"/>
</dbReference>
<comment type="caution">
    <text evidence="4">The sequence shown here is derived from an EMBL/GenBank/DDBJ whole genome shotgun (WGS) entry which is preliminary data.</text>
</comment>
<dbReference type="OrthoDB" id="191139at2759"/>
<dbReference type="PRINTS" id="PR00080">
    <property type="entry name" value="SDRFAMILY"/>
</dbReference>
<dbReference type="PANTHER" id="PTHR24320:SF187">
    <property type="entry name" value="DEHYDROGENASE, PUTATIVE-RELATED"/>
    <property type="match status" value="1"/>
</dbReference>
<dbReference type="InterPro" id="IPR002347">
    <property type="entry name" value="SDR_fam"/>
</dbReference>